<reference evidence="2" key="1">
    <citation type="submission" date="2022-11" db="UniProtKB">
        <authorList>
            <consortium name="WormBaseParasite"/>
        </authorList>
    </citation>
    <scope>IDENTIFICATION</scope>
</reference>
<protein>
    <submittedName>
        <fullName evidence="2">BTB domain-containing protein</fullName>
    </submittedName>
</protein>
<dbReference type="WBParaSite" id="PS1159_v2.g6251.t1">
    <property type="protein sequence ID" value="PS1159_v2.g6251.t1"/>
    <property type="gene ID" value="PS1159_v2.g6251"/>
</dbReference>
<sequence length="449" mass="50354">MGKQEIYQKFIDLMDAAEEVFNNEDYRDLKTFYQKLNQICLDRRIDGTHFGGSWSNHVKRVKEEFERNGNRFTKKSHQRFAQLHQKIDAEYCTAPAKVAFQAICDKPSTSPQTKESTRTSAPTVSESRPSNDSIPLRSILKKTSATLPNNHHLNNYATVPFNSSYQPSAIRFPPFVQFIHPVSPPFALKVLPQSPGPSNLPVQSPSVSVSNGKNDTSLQQNDDDVLQNSNDDLQNASTKLETVNTAHELNCSDVTTTTPLASGETLAKKSRFESSPSLTPPSTVQQSELYAILANTEFYDVVVVASDGTQIPTQRSILSYYSPGFKHIFKNSNEFPVQIPMKDFDVDTIQAALDFMLFKPDSIVGKELALLKLALKYDVPKLMESCAVDADKLEITKSNVVEYVQIAYDYNLEKLKEKCLKVLAENKKEIDVAKSKLPYNILIDLINVL</sequence>
<proteinExistence type="predicted"/>
<organism evidence="1 2">
    <name type="scientific">Panagrolaimus sp. PS1159</name>
    <dbReference type="NCBI Taxonomy" id="55785"/>
    <lineage>
        <taxon>Eukaryota</taxon>
        <taxon>Metazoa</taxon>
        <taxon>Ecdysozoa</taxon>
        <taxon>Nematoda</taxon>
        <taxon>Chromadorea</taxon>
        <taxon>Rhabditida</taxon>
        <taxon>Tylenchina</taxon>
        <taxon>Panagrolaimomorpha</taxon>
        <taxon>Panagrolaimoidea</taxon>
        <taxon>Panagrolaimidae</taxon>
        <taxon>Panagrolaimus</taxon>
    </lineage>
</organism>
<evidence type="ECO:0000313" key="2">
    <source>
        <dbReference type="WBParaSite" id="PS1159_v2.g6251.t1"/>
    </source>
</evidence>
<name>A0AC35GLH5_9BILA</name>
<accession>A0AC35GLH5</accession>
<dbReference type="Proteomes" id="UP000887580">
    <property type="component" value="Unplaced"/>
</dbReference>
<evidence type="ECO:0000313" key="1">
    <source>
        <dbReference type="Proteomes" id="UP000887580"/>
    </source>
</evidence>